<feature type="region of interest" description="Disordered" evidence="1">
    <location>
        <begin position="419"/>
        <end position="453"/>
    </location>
</feature>
<feature type="compositionally biased region" description="Basic and acidic residues" evidence="1">
    <location>
        <begin position="422"/>
        <end position="434"/>
    </location>
</feature>
<evidence type="ECO:0000313" key="3">
    <source>
        <dbReference type="Proteomes" id="UP000738325"/>
    </source>
</evidence>
<reference evidence="2" key="1">
    <citation type="journal article" date="2020" name="Fungal Divers.">
        <title>Resolving the Mortierellaceae phylogeny through synthesis of multi-gene phylogenetics and phylogenomics.</title>
        <authorList>
            <person name="Vandepol N."/>
            <person name="Liber J."/>
            <person name="Desiro A."/>
            <person name="Na H."/>
            <person name="Kennedy M."/>
            <person name="Barry K."/>
            <person name="Grigoriev I.V."/>
            <person name="Miller A.N."/>
            <person name="O'Donnell K."/>
            <person name="Stajich J.E."/>
            <person name="Bonito G."/>
        </authorList>
    </citation>
    <scope>NUCLEOTIDE SEQUENCE</scope>
    <source>
        <strain evidence="2">REB-010B</strain>
    </source>
</reference>
<evidence type="ECO:0000256" key="1">
    <source>
        <dbReference type="SAM" id="MobiDB-lite"/>
    </source>
</evidence>
<accession>A0A9P6UWZ5</accession>
<dbReference type="Proteomes" id="UP000738325">
    <property type="component" value="Unassembled WGS sequence"/>
</dbReference>
<organism evidence="2 3">
    <name type="scientific">Dissophora globulifera</name>
    <dbReference type="NCBI Taxonomy" id="979702"/>
    <lineage>
        <taxon>Eukaryota</taxon>
        <taxon>Fungi</taxon>
        <taxon>Fungi incertae sedis</taxon>
        <taxon>Mucoromycota</taxon>
        <taxon>Mortierellomycotina</taxon>
        <taxon>Mortierellomycetes</taxon>
        <taxon>Mortierellales</taxon>
        <taxon>Mortierellaceae</taxon>
        <taxon>Dissophora</taxon>
    </lineage>
</organism>
<feature type="compositionally biased region" description="Acidic residues" evidence="1">
    <location>
        <begin position="217"/>
        <end position="226"/>
    </location>
</feature>
<gene>
    <name evidence="2" type="ORF">BGZ99_001278</name>
</gene>
<name>A0A9P6UWZ5_9FUNG</name>
<comment type="caution">
    <text evidence="2">The sequence shown here is derived from an EMBL/GenBank/DDBJ whole genome shotgun (WGS) entry which is preliminary data.</text>
</comment>
<protein>
    <submittedName>
        <fullName evidence="2">Uncharacterized protein</fullName>
    </submittedName>
</protein>
<dbReference type="OrthoDB" id="2448993at2759"/>
<dbReference type="AlphaFoldDB" id="A0A9P6UWZ5"/>
<feature type="region of interest" description="Disordered" evidence="1">
    <location>
        <begin position="526"/>
        <end position="549"/>
    </location>
</feature>
<sequence length="867" mass="97025">MGATDLNYSEGAFKYADLFSFSSINVSTPHSATAVPNLSAQQVFLIAQSNLAKTITSTSSTGGAPVQIAGHLGSENAVWAITSYSNEIDHDNKDSDVAAFSAREQADDIEAYFADEEDGRLQDYEKPTFATEEAESTLVPDCWIPLLDTAAALSARGISASILTGVSVVTPPPSLPATSIAVYSTSIASFADTAAHDTGDVASNSTDYRSDATVPDTESDFSDNDFIDTSSPDPKNMDVDVSGEHQGSTVELDGSASENYTPRDLISEEEYDPWHFIVRRDIEDRYLELARFEQWSSKNDCISSSSVDYTLYPATASFTHASSLNADSTTTRPTYPSFSLSVPAPTTVAELVNRLVRDHLPQFWQYRARKPELNLYNNKGSNNTRPHSDATLTTCVECGFQFHKVLLYDSPATERRAHRAFKKEETKAKADKDPPSVGKGGQIRGAPRKRKSLSACQLSLDRRSRNLQDNSHFSRIDIDNTLNNNRRARNYDGNLDYLGVKEEGHATKPEVVSTPAEFRFACSRSKVKSSPSSDSCHMPPTSTPPSEPRHTFGLYYPTRSLMASFVHILPHNVEFTQNQIRKLFTYFIWHRWFDCDMQAMTIRRAYKELWPLFLLRDEDPDMTDDEKDAFKRRQADARRKRKLSRMRDGCDNDRYFDKDRGSLGWKRQKAYKSSGVGPVTIKVEDGDSGSATSFSDPSSRRWTLTPQDRERIRLASMEQRFTTVFNTGLKNHQVEISTREPNDYEKARTARHIAWGWTHHGPAVQSRNPNSSIEDTAGHEVGIKQKHKIAFYKIRSTNGQALVSRLRHLSASSSRINYKCIGCDFTNNAEGWHKCVFVEPAKGDTDRSALYAKLPTDDKYLVPRTGD</sequence>
<feature type="region of interest" description="Disordered" evidence="1">
    <location>
        <begin position="681"/>
        <end position="702"/>
    </location>
</feature>
<feature type="region of interest" description="Disordered" evidence="1">
    <location>
        <begin position="198"/>
        <end position="235"/>
    </location>
</feature>
<dbReference type="EMBL" id="JAAAIP010000131">
    <property type="protein sequence ID" value="KAG0324919.1"/>
    <property type="molecule type" value="Genomic_DNA"/>
</dbReference>
<proteinExistence type="predicted"/>
<feature type="compositionally biased region" description="Polar residues" evidence="1">
    <location>
        <begin position="689"/>
        <end position="702"/>
    </location>
</feature>
<keyword evidence="3" id="KW-1185">Reference proteome</keyword>
<evidence type="ECO:0000313" key="2">
    <source>
        <dbReference type="EMBL" id="KAG0324919.1"/>
    </source>
</evidence>